<keyword evidence="9" id="KW-1185">Reference proteome</keyword>
<evidence type="ECO:0000256" key="7">
    <source>
        <dbReference type="SAM" id="Phobius"/>
    </source>
</evidence>
<dbReference type="GO" id="GO:0046872">
    <property type="term" value="F:metal ion binding"/>
    <property type="evidence" value="ECO:0007669"/>
    <property type="project" value="UniProtKB-KW"/>
</dbReference>
<sequence>MHVCAIPSKLLNREQERLFGTVHLAKSIFERNAIERKLTVFSCLFLVQEENGVSEKEAEALGEKSPSEKEASAADYSNFILTYDEAPGYLKFNPYIRSGYRGFLTTKMCIESIFWWTNETVNIWSHIFGWMLFLGLTLYDLILLNIHASALDKLIVGLLLLCFQACMILSSAYHTFSCKSEKAYSCFLTYDLCGIALSILAIYMSGVYYAFWCYSEWQQFYLLTVCLIFALAMALQYPAFQVDSHTKMLVFVGWAAYGVVPTIHWVIMMGGWQNPIVVLLLPRVLGMYAIVSLAFAIYITRIPERFVPGESSKLILKADFVTPIDLPKRNLLTVSC</sequence>
<evidence type="ECO:0000256" key="2">
    <source>
        <dbReference type="ARBA" id="ARBA00007018"/>
    </source>
</evidence>
<feature type="transmembrane region" description="Helical" evidence="7">
    <location>
        <begin position="188"/>
        <end position="211"/>
    </location>
</feature>
<organism evidence="8 9">
    <name type="scientific">Cloeon dipterum</name>
    <dbReference type="NCBI Taxonomy" id="197152"/>
    <lineage>
        <taxon>Eukaryota</taxon>
        <taxon>Metazoa</taxon>
        <taxon>Ecdysozoa</taxon>
        <taxon>Arthropoda</taxon>
        <taxon>Hexapoda</taxon>
        <taxon>Insecta</taxon>
        <taxon>Pterygota</taxon>
        <taxon>Palaeoptera</taxon>
        <taxon>Ephemeroptera</taxon>
        <taxon>Pisciforma</taxon>
        <taxon>Baetidae</taxon>
        <taxon>Cloeon</taxon>
    </lineage>
</organism>
<keyword evidence="6" id="KW-0479">Metal-binding</keyword>
<comment type="similarity">
    <text evidence="2">Belongs to the ADIPOR family.</text>
</comment>
<dbReference type="Pfam" id="PF03006">
    <property type="entry name" value="HlyIII"/>
    <property type="match status" value="1"/>
</dbReference>
<comment type="subcellular location">
    <subcellularLocation>
        <location evidence="1">Membrane</location>
        <topology evidence="1">Multi-pass membrane protein</topology>
    </subcellularLocation>
</comment>
<evidence type="ECO:0000256" key="6">
    <source>
        <dbReference type="PIRSR" id="PIRSR604254-1"/>
    </source>
</evidence>
<dbReference type="OrthoDB" id="529367at2759"/>
<evidence type="ECO:0008006" key="10">
    <source>
        <dbReference type="Google" id="ProtNLM"/>
    </source>
</evidence>
<evidence type="ECO:0000256" key="4">
    <source>
        <dbReference type="ARBA" id="ARBA00022989"/>
    </source>
</evidence>
<dbReference type="AlphaFoldDB" id="A0A8S1BX59"/>
<feature type="transmembrane region" description="Helical" evidence="7">
    <location>
        <begin position="154"/>
        <end position="176"/>
    </location>
</feature>
<protein>
    <recommendedName>
        <fullName evidence="10">Progestin and adipoQ receptor family member 3</fullName>
    </recommendedName>
</protein>
<dbReference type="Proteomes" id="UP000494165">
    <property type="component" value="Unassembled WGS sequence"/>
</dbReference>
<keyword evidence="3 7" id="KW-0812">Transmembrane</keyword>
<feature type="transmembrane region" description="Helical" evidence="7">
    <location>
        <begin position="127"/>
        <end position="148"/>
    </location>
</feature>
<proteinExistence type="inferred from homology"/>
<evidence type="ECO:0000256" key="5">
    <source>
        <dbReference type="ARBA" id="ARBA00023136"/>
    </source>
</evidence>
<feature type="transmembrane region" description="Helical" evidence="7">
    <location>
        <begin position="249"/>
        <end position="270"/>
    </location>
</feature>
<evidence type="ECO:0000313" key="8">
    <source>
        <dbReference type="EMBL" id="CAB3361461.1"/>
    </source>
</evidence>
<feature type="binding site" evidence="6">
    <location>
        <position position="174"/>
    </location>
    <ligand>
        <name>Zn(2+)</name>
        <dbReference type="ChEBI" id="CHEBI:29105"/>
    </ligand>
</feature>
<feature type="transmembrane region" description="Helical" evidence="7">
    <location>
        <begin position="276"/>
        <end position="299"/>
    </location>
</feature>
<dbReference type="PANTHER" id="PTHR20855:SF15">
    <property type="entry name" value="PROGESTIN AND ADIPOQ RECEPTOR FAMILY MEMBER 3"/>
    <property type="match status" value="1"/>
</dbReference>
<gene>
    <name evidence="8" type="ORF">CLODIP_2_CD15768</name>
</gene>
<accession>A0A8S1BX59</accession>
<feature type="transmembrane region" description="Helical" evidence="7">
    <location>
        <begin position="217"/>
        <end position="237"/>
    </location>
</feature>
<evidence type="ECO:0000256" key="1">
    <source>
        <dbReference type="ARBA" id="ARBA00004141"/>
    </source>
</evidence>
<evidence type="ECO:0000313" key="9">
    <source>
        <dbReference type="Proteomes" id="UP000494165"/>
    </source>
</evidence>
<comment type="caution">
    <text evidence="8">The sequence shown here is derived from an EMBL/GenBank/DDBJ whole genome shotgun (WGS) entry which is preliminary data.</text>
</comment>
<keyword evidence="4 7" id="KW-1133">Transmembrane helix</keyword>
<dbReference type="EMBL" id="CADEPI010000006">
    <property type="protein sequence ID" value="CAB3361461.1"/>
    <property type="molecule type" value="Genomic_DNA"/>
</dbReference>
<dbReference type="PANTHER" id="PTHR20855">
    <property type="entry name" value="ADIPOR/PROGESTIN RECEPTOR-RELATED"/>
    <property type="match status" value="1"/>
</dbReference>
<keyword evidence="5 7" id="KW-0472">Membrane</keyword>
<dbReference type="GO" id="GO:0038023">
    <property type="term" value="F:signaling receptor activity"/>
    <property type="evidence" value="ECO:0007669"/>
    <property type="project" value="TreeGrafter"/>
</dbReference>
<keyword evidence="6" id="KW-0862">Zinc</keyword>
<name>A0A8S1BX59_9INSE</name>
<evidence type="ECO:0000256" key="3">
    <source>
        <dbReference type="ARBA" id="ARBA00022692"/>
    </source>
</evidence>
<dbReference type="InterPro" id="IPR004254">
    <property type="entry name" value="AdipoR/HlyIII-related"/>
</dbReference>
<reference evidence="8 9" key="1">
    <citation type="submission" date="2020-04" db="EMBL/GenBank/DDBJ databases">
        <authorList>
            <person name="Alioto T."/>
            <person name="Alioto T."/>
            <person name="Gomez Garrido J."/>
        </authorList>
    </citation>
    <scope>NUCLEOTIDE SEQUENCE [LARGE SCALE GENOMIC DNA]</scope>
</reference>
<dbReference type="GO" id="GO:0016020">
    <property type="term" value="C:membrane"/>
    <property type="evidence" value="ECO:0007669"/>
    <property type="project" value="UniProtKB-SubCell"/>
</dbReference>